<dbReference type="EMBL" id="MAYM02000016">
    <property type="protein sequence ID" value="RLN46797.1"/>
    <property type="molecule type" value="Genomic_DNA"/>
</dbReference>
<dbReference type="Proteomes" id="UP000785171">
    <property type="component" value="Unassembled WGS sequence"/>
</dbReference>
<feature type="compositionally biased region" description="Basic residues" evidence="1">
    <location>
        <begin position="59"/>
        <end position="68"/>
    </location>
</feature>
<evidence type="ECO:0000256" key="1">
    <source>
        <dbReference type="SAM" id="MobiDB-lite"/>
    </source>
</evidence>
<gene>
    <name evidence="4" type="ORF">BBI17_000647</name>
    <name evidence="5" type="ORF">BBO99_00000788</name>
    <name evidence="2" type="ORF">JM16_005022</name>
    <name evidence="3" type="ORF">JM18_004571</name>
</gene>
<evidence type="ECO:0000313" key="6">
    <source>
        <dbReference type="Proteomes" id="UP000285624"/>
    </source>
</evidence>
<dbReference type="EMBL" id="JPWU03000110">
    <property type="protein sequence ID" value="KAG2526070.1"/>
    <property type="molecule type" value="Genomic_DNA"/>
</dbReference>
<name>A0A421H1K4_9STRA</name>
<evidence type="ECO:0000313" key="2">
    <source>
        <dbReference type="EMBL" id="KAG2524323.1"/>
    </source>
</evidence>
<organism evidence="5 6">
    <name type="scientific">Phytophthora kernoviae</name>
    <dbReference type="NCBI Taxonomy" id="325452"/>
    <lineage>
        <taxon>Eukaryota</taxon>
        <taxon>Sar</taxon>
        <taxon>Stramenopiles</taxon>
        <taxon>Oomycota</taxon>
        <taxon>Peronosporomycetes</taxon>
        <taxon>Peronosporales</taxon>
        <taxon>Peronosporaceae</taxon>
        <taxon>Phytophthora</taxon>
    </lineage>
</organism>
<dbReference type="Proteomes" id="UP000285883">
    <property type="component" value="Unassembled WGS sequence"/>
</dbReference>
<proteinExistence type="predicted"/>
<evidence type="ECO:0000313" key="3">
    <source>
        <dbReference type="EMBL" id="KAG2526070.1"/>
    </source>
</evidence>
<reference evidence="2" key="1">
    <citation type="journal article" date="2015" name="Genom Data">
        <title>Genome sequences of six Phytophthora species associated with forests in New Zealand.</title>
        <authorList>
            <person name="Studholme D.J."/>
            <person name="McDougal R.L."/>
            <person name="Sambles C."/>
            <person name="Hansen E."/>
            <person name="Hardy G."/>
            <person name="Grant M."/>
            <person name="Ganley R.J."/>
            <person name="Williams N.M."/>
        </authorList>
    </citation>
    <scope>NUCLEOTIDE SEQUENCE</scope>
    <source>
        <strain evidence="2">NZFS 2646</strain>
        <strain evidence="3">NZFS 3630</strain>
    </source>
</reference>
<reference evidence="6 7" key="2">
    <citation type="submission" date="2018-07" db="EMBL/GenBank/DDBJ databases">
        <title>Genome sequencing of oomycete isolates from Chile give support for New Zealand origin for Phytophthora kernoviae and make available the first Nothophytophthora sp. genome.</title>
        <authorList>
            <person name="Studholme D.J."/>
            <person name="Sanfuentes E."/>
            <person name="Panda P."/>
            <person name="Hill R."/>
            <person name="Sambles C."/>
            <person name="Grant M."/>
            <person name="Williams N.M."/>
            <person name="Mcdougal R.L."/>
        </authorList>
    </citation>
    <scope>NUCLEOTIDE SEQUENCE [LARGE SCALE GENOMIC DNA]</scope>
    <source>
        <strain evidence="4">Chile2</strain>
        <strain evidence="5">Chile4</strain>
    </source>
</reference>
<feature type="region of interest" description="Disordered" evidence="1">
    <location>
        <begin position="47"/>
        <end position="78"/>
    </location>
</feature>
<dbReference type="EMBL" id="MBDN02000011">
    <property type="protein sequence ID" value="RLN85099.1"/>
    <property type="molecule type" value="Genomic_DNA"/>
</dbReference>
<reference evidence="2" key="3">
    <citation type="submission" date="2020-06" db="EMBL/GenBank/DDBJ databases">
        <authorList>
            <person name="Studholme D.J."/>
        </authorList>
    </citation>
    <scope>NUCLEOTIDE SEQUENCE</scope>
    <source>
        <strain evidence="2">NZFS 2646</strain>
        <strain evidence="3">NZFS 3630</strain>
    </source>
</reference>
<evidence type="ECO:0000313" key="7">
    <source>
        <dbReference type="Proteomes" id="UP000285883"/>
    </source>
</evidence>
<keyword evidence="6" id="KW-1185">Reference proteome</keyword>
<evidence type="ECO:0000313" key="5">
    <source>
        <dbReference type="EMBL" id="RLN85099.1"/>
    </source>
</evidence>
<comment type="caution">
    <text evidence="5">The sequence shown here is derived from an EMBL/GenBank/DDBJ whole genome shotgun (WGS) entry which is preliminary data.</text>
</comment>
<dbReference type="EMBL" id="JPWV03000117">
    <property type="protein sequence ID" value="KAG2524323.1"/>
    <property type="molecule type" value="Genomic_DNA"/>
</dbReference>
<dbReference type="Proteomes" id="UP000285624">
    <property type="component" value="Unassembled WGS sequence"/>
</dbReference>
<accession>A0A421H1K4</accession>
<protein>
    <submittedName>
        <fullName evidence="5">Uncharacterized protein</fullName>
    </submittedName>
</protein>
<evidence type="ECO:0000313" key="4">
    <source>
        <dbReference type="EMBL" id="RLN46797.1"/>
    </source>
</evidence>
<dbReference type="AlphaFoldDB" id="A0A421H1K4"/>
<sequence>MSSRAARRSQAASYGLPGVPIAEIRTRKWTKQVKTVGHLSIPKWIPDQENPTEALQRGAFKKTKGRKRGAGEVGRMTRSVRQHLDAPLELLHEIPNLPIVATVFTCSNCNCIVNSSADSCADAFA</sequence>
<dbReference type="Proteomes" id="UP000792063">
    <property type="component" value="Unassembled WGS sequence"/>
</dbReference>